<keyword evidence="2" id="KW-1185">Reference proteome</keyword>
<dbReference type="AlphaFoldDB" id="A0A8X6MEV1"/>
<proteinExistence type="predicted"/>
<dbReference type="Proteomes" id="UP000887013">
    <property type="component" value="Unassembled WGS sequence"/>
</dbReference>
<dbReference type="EMBL" id="BMAW01090892">
    <property type="protein sequence ID" value="GFS46969.1"/>
    <property type="molecule type" value="Genomic_DNA"/>
</dbReference>
<reference evidence="1" key="1">
    <citation type="submission" date="2020-08" db="EMBL/GenBank/DDBJ databases">
        <title>Multicomponent nature underlies the extraordinary mechanical properties of spider dragline silk.</title>
        <authorList>
            <person name="Kono N."/>
            <person name="Nakamura H."/>
            <person name="Mori M."/>
            <person name="Yoshida Y."/>
            <person name="Ohtoshi R."/>
            <person name="Malay A.D."/>
            <person name="Moran D.A.P."/>
            <person name="Tomita M."/>
            <person name="Numata K."/>
            <person name="Arakawa K."/>
        </authorList>
    </citation>
    <scope>NUCLEOTIDE SEQUENCE</scope>
</reference>
<organism evidence="1 2">
    <name type="scientific">Nephila pilipes</name>
    <name type="common">Giant wood spider</name>
    <name type="synonym">Nephila maculata</name>
    <dbReference type="NCBI Taxonomy" id="299642"/>
    <lineage>
        <taxon>Eukaryota</taxon>
        <taxon>Metazoa</taxon>
        <taxon>Ecdysozoa</taxon>
        <taxon>Arthropoda</taxon>
        <taxon>Chelicerata</taxon>
        <taxon>Arachnida</taxon>
        <taxon>Araneae</taxon>
        <taxon>Araneomorphae</taxon>
        <taxon>Entelegynae</taxon>
        <taxon>Araneoidea</taxon>
        <taxon>Nephilidae</taxon>
        <taxon>Nephila</taxon>
    </lineage>
</organism>
<comment type="caution">
    <text evidence="1">The sequence shown here is derived from an EMBL/GenBank/DDBJ whole genome shotgun (WGS) entry which is preliminary data.</text>
</comment>
<evidence type="ECO:0000313" key="1">
    <source>
        <dbReference type="EMBL" id="GFS46969.1"/>
    </source>
</evidence>
<evidence type="ECO:0000313" key="2">
    <source>
        <dbReference type="Proteomes" id="UP000887013"/>
    </source>
</evidence>
<sequence length="167" mass="18992">MVKECHKIALVLDNSHFHLKEINPKLKKGYSSLLTAKHHIKSAANGSRDDKKKFKVPSLKRILRKVITALENNQSMTNINLQESISEISKEWNYDVTDSTIHNSFAKAGFLVCSESLESAEDKDDIPLEEMKKVWIQLKEKREITDSVLLDDFLFLDSEAETSGSLT</sequence>
<protein>
    <submittedName>
        <fullName evidence="1">Tigger transposable element-derived protein 4</fullName>
    </submittedName>
</protein>
<name>A0A8X6MEV1_NEPPI</name>
<dbReference type="OrthoDB" id="10420223at2759"/>
<accession>A0A8X6MEV1</accession>
<gene>
    <name evidence="1" type="primary">Tigd4_252</name>
    <name evidence="1" type="ORF">NPIL_410761</name>
</gene>